<feature type="transmembrane region" description="Helical" evidence="2">
    <location>
        <begin position="153"/>
        <end position="174"/>
    </location>
</feature>
<keyword evidence="2" id="KW-0472">Membrane</keyword>
<evidence type="ECO:0000256" key="2">
    <source>
        <dbReference type="SAM" id="Phobius"/>
    </source>
</evidence>
<proteinExistence type="predicted"/>
<accession>A0A1L4BS64</accession>
<keyword evidence="2" id="KW-1133">Transmembrane helix</keyword>
<evidence type="ECO:0000313" key="3">
    <source>
        <dbReference type="EMBL" id="API86677.1"/>
    </source>
</evidence>
<dbReference type="RefSeq" id="WP_072712129.1">
    <property type="nucleotide sequence ID" value="NZ_CP016796.1"/>
</dbReference>
<feature type="transmembrane region" description="Helical" evidence="2">
    <location>
        <begin position="186"/>
        <end position="209"/>
    </location>
</feature>
<feature type="transmembrane region" description="Helical" evidence="2">
    <location>
        <begin position="41"/>
        <end position="59"/>
    </location>
</feature>
<evidence type="ECO:0000256" key="1">
    <source>
        <dbReference type="NCBIfam" id="TIGR00697"/>
    </source>
</evidence>
<protein>
    <recommendedName>
        <fullName evidence="1">Queuosine precursor transporter</fullName>
    </recommendedName>
</protein>
<name>A0A1L4BS64_9GAMM</name>
<feature type="transmembrane region" description="Helical" evidence="2">
    <location>
        <begin position="12"/>
        <end position="35"/>
    </location>
</feature>
<dbReference type="PANTHER" id="PTHR34300:SF2">
    <property type="entry name" value="QUEUOSINE PRECURSOR TRANSPORTER-RELATED"/>
    <property type="match status" value="1"/>
</dbReference>
<dbReference type="PANTHER" id="PTHR34300">
    <property type="entry name" value="QUEUOSINE PRECURSOR TRANSPORTER-RELATED"/>
    <property type="match status" value="1"/>
</dbReference>
<dbReference type="KEGG" id="frx:F7310_04580"/>
<organism evidence="3 4">
    <name type="scientific">Francisella uliginis</name>
    <dbReference type="NCBI Taxonomy" id="573570"/>
    <lineage>
        <taxon>Bacteria</taxon>
        <taxon>Pseudomonadati</taxon>
        <taxon>Pseudomonadota</taxon>
        <taxon>Gammaproteobacteria</taxon>
        <taxon>Thiotrichales</taxon>
        <taxon>Francisellaceae</taxon>
        <taxon>Francisella</taxon>
    </lineage>
</organism>
<keyword evidence="4" id="KW-1185">Reference proteome</keyword>
<sequence length="218" mass="24173">MSLQKANTDKNTYLTIFGTLNMLFIVAIIMADLLTYKLVDFIGFTATLGIIIYPLSYTVSDIITECFGKSIAIRVMIVGLIIEVLLDYFLTIASHIPNVLNPDYADAFLKSMGGMGTIATGSLVAALFGYFTNILIMSGLKKRNIIKSFFKRSVISSICGETIFICVGYTIWFYGTGLSMKTIFGLMMVSLVSKVIFSLMYSFLGKYIVTHINNLIKK</sequence>
<dbReference type="AlphaFoldDB" id="A0A1L4BS64"/>
<dbReference type="Pfam" id="PF02592">
    <property type="entry name" value="Vut_1"/>
    <property type="match status" value="1"/>
</dbReference>
<dbReference type="STRING" id="573570.F7310_04580"/>
<evidence type="ECO:0000313" key="4">
    <source>
        <dbReference type="Proteomes" id="UP000184222"/>
    </source>
</evidence>
<reference evidence="3 4" key="1">
    <citation type="journal article" date="2016" name="Appl. Environ. Microbiol.">
        <title>Whole genome relationships among Francisella bacteria of diverse origin define new species and provide specific regions for detection.</title>
        <authorList>
            <person name="Challacombe J.F."/>
            <person name="Petersen J.M."/>
            <person name="Gallegos-Graves V."/>
            <person name="Hodge D."/>
            <person name="Pillai S."/>
            <person name="Kuske C.R."/>
        </authorList>
    </citation>
    <scope>NUCLEOTIDE SEQUENCE [LARGE SCALE GENOMIC DNA]</scope>
    <source>
        <strain evidence="4">TX07-7310</strain>
    </source>
</reference>
<dbReference type="InterPro" id="IPR003744">
    <property type="entry name" value="YhhQ"/>
</dbReference>
<keyword evidence="2" id="KW-0812">Transmembrane</keyword>
<dbReference type="OrthoDB" id="9805479at2"/>
<dbReference type="Proteomes" id="UP000184222">
    <property type="component" value="Chromosome"/>
</dbReference>
<feature type="transmembrane region" description="Helical" evidence="2">
    <location>
        <begin position="71"/>
        <end position="92"/>
    </location>
</feature>
<gene>
    <name evidence="3" type="ORF">F7310_04580</name>
</gene>
<feature type="transmembrane region" description="Helical" evidence="2">
    <location>
        <begin position="112"/>
        <end position="132"/>
    </location>
</feature>
<dbReference type="EMBL" id="CP016796">
    <property type="protein sequence ID" value="API86677.1"/>
    <property type="molecule type" value="Genomic_DNA"/>
</dbReference>
<dbReference type="NCBIfam" id="TIGR00697">
    <property type="entry name" value="queuosine precursor transporter"/>
    <property type="match status" value="1"/>
</dbReference>